<sequence>MSKQNGVSSSLASIEAAPPSGTVTPSTRSAQSHPSALSNTSSTRTLQTPNSSRSGTPSSRVHIPKLSAATTELLARFARDIKGPRQQVLPRDDQAYVSWNPSSSNSVYSNQSTNSRNIDTMRASSTLIELPTAPFVYPTRVEARAVAPNLASAPTPSFNGINGSPTAPNGLTHIAPMPAATSSTLTPTPAGPKVPTRMQLSPEHQPQSSNSINGTPAKIYGPVNIAPKPVTAHPASTLVLAGPQIPGPTRTLSEHQPPSSTSINGTSARPHGSINIIPRPAAIDSISTRTPTGPQAAGHPRLPSEHPSPAAHINGTPARAHGCFNINPGPAVSGSALIPASASPRAPVDIQTPSEPRPPPASATSSTALAPLAPAPTTSNISNGSLTKPSAVIPVKDTSHSRQRRSAGSRKSGCKKRKRGHDSDGEDIIRAADSSSDESNVTPIATQTKSGRQVNRPSLYVPSPLSPAIPRESHNLHGPSDKSQESTRPRKRAPKKGKNTNIICMYCQRGHSPPSNAIVFCDKCSRAWHQHCHDPPIENEVVTVKEKEWLCRECKPVKITILHPTVVRSNPTPSSGPPVHPPLVIPKTEVGGEQFPTNDRRRFLSTLSHAALVEFLLAISDKHPTIPMFPENMKSLPSSNFASSQAVTTASPSQFNASISANNAGPSASIQPISALEGENNGQPNTDPASERTHRGRYHESSDEDSEYEFQEHRLYPRAGNGVRLSKNQEDLDILQEDPACPTFSYALHRALPTITGNVPA</sequence>
<dbReference type="InterPro" id="IPR019787">
    <property type="entry name" value="Znf_PHD-finger"/>
</dbReference>
<evidence type="ECO:0000259" key="8">
    <source>
        <dbReference type="PROSITE" id="PS50016"/>
    </source>
</evidence>
<feature type="compositionally biased region" description="Polar residues" evidence="7">
    <location>
        <begin position="21"/>
        <end position="59"/>
    </location>
</feature>
<keyword evidence="5" id="KW-0539">Nucleus</keyword>
<gene>
    <name evidence="9" type="ORF">APUU_60473A</name>
</gene>
<dbReference type="OrthoDB" id="5863171at2759"/>
<feature type="domain" description="PHD-type" evidence="8">
    <location>
        <begin position="501"/>
        <end position="557"/>
    </location>
</feature>
<feature type="region of interest" description="Disordered" evidence="7">
    <location>
        <begin position="284"/>
        <end position="322"/>
    </location>
</feature>
<feature type="compositionally biased region" description="Polar residues" evidence="7">
    <location>
        <begin position="433"/>
        <end position="456"/>
    </location>
</feature>
<dbReference type="InterPro" id="IPR019786">
    <property type="entry name" value="Zinc_finger_PHD-type_CS"/>
</dbReference>
<dbReference type="GO" id="GO:0008270">
    <property type="term" value="F:zinc ion binding"/>
    <property type="evidence" value="ECO:0007669"/>
    <property type="project" value="UniProtKB-KW"/>
</dbReference>
<organism evidence="9 10">
    <name type="scientific">Aspergillus puulaauensis</name>
    <dbReference type="NCBI Taxonomy" id="1220207"/>
    <lineage>
        <taxon>Eukaryota</taxon>
        <taxon>Fungi</taxon>
        <taxon>Dikarya</taxon>
        <taxon>Ascomycota</taxon>
        <taxon>Pezizomycotina</taxon>
        <taxon>Eurotiomycetes</taxon>
        <taxon>Eurotiomycetidae</taxon>
        <taxon>Eurotiales</taxon>
        <taxon>Aspergillaceae</taxon>
        <taxon>Aspergillus</taxon>
    </lineage>
</organism>
<evidence type="ECO:0000256" key="5">
    <source>
        <dbReference type="ARBA" id="ARBA00023242"/>
    </source>
</evidence>
<feature type="compositionally biased region" description="Polar residues" evidence="7">
    <location>
        <begin position="198"/>
        <end position="213"/>
    </location>
</feature>
<comment type="subcellular location">
    <subcellularLocation>
        <location evidence="1">Nucleus</location>
    </subcellularLocation>
</comment>
<accession>A0A7R7XTR6</accession>
<keyword evidence="3 6" id="KW-0863">Zinc-finger</keyword>
<feature type="compositionally biased region" description="Polar residues" evidence="7">
    <location>
        <begin position="658"/>
        <end position="672"/>
    </location>
</feature>
<evidence type="ECO:0000256" key="7">
    <source>
        <dbReference type="SAM" id="MobiDB-lite"/>
    </source>
</evidence>
<feature type="compositionally biased region" description="Basic and acidic residues" evidence="7">
    <location>
        <begin position="471"/>
        <end position="488"/>
    </location>
</feature>
<dbReference type="PANTHER" id="PTHR12628">
    <property type="entry name" value="POLYCOMB-LIKE TRANSCRIPTION FACTOR"/>
    <property type="match status" value="1"/>
</dbReference>
<feature type="compositionally biased region" description="Basic and acidic residues" evidence="7">
    <location>
        <begin position="421"/>
        <end position="430"/>
    </location>
</feature>
<protein>
    <recommendedName>
        <fullName evidence="8">PHD-type domain-containing protein</fullName>
    </recommendedName>
</protein>
<dbReference type="GeneID" id="64977430"/>
<feature type="compositionally biased region" description="Low complexity" evidence="7">
    <location>
        <begin position="362"/>
        <end position="379"/>
    </location>
</feature>
<dbReference type="CDD" id="cd15502">
    <property type="entry name" value="PHD_Phf1p_Phf2p_like"/>
    <property type="match status" value="1"/>
</dbReference>
<feature type="region of interest" description="Disordered" evidence="7">
    <location>
        <begin position="248"/>
        <end position="272"/>
    </location>
</feature>
<keyword evidence="4" id="KW-0862">Zinc</keyword>
<evidence type="ECO:0000313" key="9">
    <source>
        <dbReference type="EMBL" id="BCS27426.1"/>
    </source>
</evidence>
<dbReference type="RefSeq" id="XP_041559620.1">
    <property type="nucleotide sequence ID" value="XM_041693718.1"/>
</dbReference>
<dbReference type="PANTHER" id="PTHR12628:SF10">
    <property type="entry name" value="HOMEOBOX DOMAIN-CONTAINING PROTEIN"/>
    <property type="match status" value="1"/>
</dbReference>
<reference evidence="9" key="2">
    <citation type="submission" date="2021-02" db="EMBL/GenBank/DDBJ databases">
        <title>Aspergillus puulaauensis MK2 genome sequence.</title>
        <authorList>
            <person name="Futagami T."/>
            <person name="Mori K."/>
            <person name="Kadooka C."/>
            <person name="Tanaka T."/>
        </authorList>
    </citation>
    <scope>NUCLEOTIDE SEQUENCE</scope>
    <source>
        <strain evidence="9">MK2</strain>
    </source>
</reference>
<dbReference type="PROSITE" id="PS50016">
    <property type="entry name" value="ZF_PHD_2"/>
    <property type="match status" value="1"/>
</dbReference>
<dbReference type="SUPFAM" id="SSF57903">
    <property type="entry name" value="FYVE/PHD zinc finger"/>
    <property type="match status" value="1"/>
</dbReference>
<evidence type="ECO:0000256" key="2">
    <source>
        <dbReference type="ARBA" id="ARBA00022723"/>
    </source>
</evidence>
<feature type="region of interest" description="Disordered" evidence="7">
    <location>
        <begin position="335"/>
        <end position="497"/>
    </location>
</feature>
<dbReference type="GO" id="GO:0045814">
    <property type="term" value="P:negative regulation of gene expression, epigenetic"/>
    <property type="evidence" value="ECO:0007669"/>
    <property type="project" value="TreeGrafter"/>
</dbReference>
<feature type="compositionally biased region" description="Polar residues" evidence="7">
    <location>
        <begin position="250"/>
        <end position="267"/>
    </location>
</feature>
<dbReference type="PROSITE" id="PS01359">
    <property type="entry name" value="ZF_PHD_1"/>
    <property type="match status" value="1"/>
</dbReference>
<keyword evidence="2" id="KW-0479">Metal-binding</keyword>
<dbReference type="InterPro" id="IPR013083">
    <property type="entry name" value="Znf_RING/FYVE/PHD"/>
</dbReference>
<dbReference type="GO" id="GO:0003682">
    <property type="term" value="F:chromatin binding"/>
    <property type="evidence" value="ECO:0007669"/>
    <property type="project" value="TreeGrafter"/>
</dbReference>
<feature type="compositionally biased region" description="Polar residues" evidence="7">
    <location>
        <begin position="1"/>
        <end position="12"/>
    </location>
</feature>
<dbReference type="GO" id="GO:0005634">
    <property type="term" value="C:nucleus"/>
    <property type="evidence" value="ECO:0007669"/>
    <property type="project" value="UniProtKB-SubCell"/>
</dbReference>
<feature type="compositionally biased region" description="Basic and acidic residues" evidence="7">
    <location>
        <begin position="689"/>
        <end position="701"/>
    </location>
</feature>
<reference evidence="9" key="1">
    <citation type="submission" date="2021-01" db="EMBL/GenBank/DDBJ databases">
        <authorList>
            <consortium name="Aspergillus puulaauensis MK2 genome sequencing consortium"/>
            <person name="Kazuki M."/>
            <person name="Futagami T."/>
        </authorList>
    </citation>
    <scope>NUCLEOTIDE SEQUENCE</scope>
    <source>
        <strain evidence="9">MK2</strain>
    </source>
</reference>
<dbReference type="InterPro" id="IPR001965">
    <property type="entry name" value="Znf_PHD"/>
</dbReference>
<name>A0A7R7XTR6_9EURO</name>
<keyword evidence="10" id="KW-1185">Reference proteome</keyword>
<feature type="region of interest" description="Disordered" evidence="7">
    <location>
        <begin position="658"/>
        <end position="710"/>
    </location>
</feature>
<evidence type="ECO:0000256" key="1">
    <source>
        <dbReference type="ARBA" id="ARBA00004123"/>
    </source>
</evidence>
<evidence type="ECO:0000256" key="4">
    <source>
        <dbReference type="ARBA" id="ARBA00022833"/>
    </source>
</evidence>
<feature type="region of interest" description="Disordered" evidence="7">
    <location>
        <begin position="1"/>
        <end position="65"/>
    </location>
</feature>
<evidence type="ECO:0000256" key="3">
    <source>
        <dbReference type="ARBA" id="ARBA00022771"/>
    </source>
</evidence>
<feature type="compositionally biased region" description="Basic residues" evidence="7">
    <location>
        <begin position="401"/>
        <end position="420"/>
    </location>
</feature>
<dbReference type="Pfam" id="PF00628">
    <property type="entry name" value="PHD"/>
    <property type="match status" value="1"/>
</dbReference>
<dbReference type="Proteomes" id="UP000654913">
    <property type="component" value="Chromosome 6"/>
</dbReference>
<dbReference type="Gene3D" id="3.30.40.10">
    <property type="entry name" value="Zinc/RING finger domain, C3HC4 (zinc finger)"/>
    <property type="match status" value="1"/>
</dbReference>
<dbReference type="SMART" id="SM00249">
    <property type="entry name" value="PHD"/>
    <property type="match status" value="1"/>
</dbReference>
<feature type="region of interest" description="Disordered" evidence="7">
    <location>
        <begin position="182"/>
        <end position="213"/>
    </location>
</feature>
<dbReference type="AlphaFoldDB" id="A0A7R7XTR6"/>
<evidence type="ECO:0000256" key="6">
    <source>
        <dbReference type="PROSITE-ProRule" id="PRU00146"/>
    </source>
</evidence>
<dbReference type="KEGG" id="apuu:APUU_60473A"/>
<dbReference type="EMBL" id="AP024448">
    <property type="protein sequence ID" value="BCS27426.1"/>
    <property type="molecule type" value="Genomic_DNA"/>
</dbReference>
<dbReference type="GO" id="GO:0003677">
    <property type="term" value="F:DNA binding"/>
    <property type="evidence" value="ECO:0007669"/>
    <property type="project" value="TreeGrafter"/>
</dbReference>
<proteinExistence type="predicted"/>
<evidence type="ECO:0000313" key="10">
    <source>
        <dbReference type="Proteomes" id="UP000654913"/>
    </source>
</evidence>
<dbReference type="InterPro" id="IPR011011">
    <property type="entry name" value="Znf_FYVE_PHD"/>
</dbReference>